<evidence type="ECO:0000313" key="3">
    <source>
        <dbReference type="Proteomes" id="UP001500974"/>
    </source>
</evidence>
<evidence type="ECO:0000313" key="2">
    <source>
        <dbReference type="EMBL" id="GAA2175737.1"/>
    </source>
</evidence>
<evidence type="ECO:0000259" key="1">
    <source>
        <dbReference type="Pfam" id="PF22504"/>
    </source>
</evidence>
<comment type="caution">
    <text evidence="2">The sequence shown here is derived from an EMBL/GenBank/DDBJ whole genome shotgun (WGS) entry which is preliminary data.</text>
</comment>
<reference evidence="2 3" key="1">
    <citation type="journal article" date="2019" name="Int. J. Syst. Evol. Microbiol.">
        <title>The Global Catalogue of Microorganisms (GCM) 10K type strain sequencing project: providing services to taxonomists for standard genome sequencing and annotation.</title>
        <authorList>
            <consortium name="The Broad Institute Genomics Platform"/>
            <consortium name="The Broad Institute Genome Sequencing Center for Infectious Disease"/>
            <person name="Wu L."/>
            <person name="Ma J."/>
        </authorList>
    </citation>
    <scope>NUCLEOTIDE SEQUENCE [LARGE SCALE GENOMIC DNA]</scope>
    <source>
        <strain evidence="2 3">JCM 14917</strain>
    </source>
</reference>
<proteinExistence type="predicted"/>
<name>A0ABN3AW73_9MICC</name>
<dbReference type="InterPro" id="IPR054262">
    <property type="entry name" value="DUF6993"/>
</dbReference>
<protein>
    <recommendedName>
        <fullName evidence="1">DUF6993 domain-containing protein</fullName>
    </recommendedName>
</protein>
<feature type="domain" description="DUF6993" evidence="1">
    <location>
        <begin position="72"/>
        <end position="153"/>
    </location>
</feature>
<keyword evidence="3" id="KW-1185">Reference proteome</keyword>
<dbReference type="EMBL" id="BAAAON010000002">
    <property type="protein sequence ID" value="GAA2175737.1"/>
    <property type="molecule type" value="Genomic_DNA"/>
</dbReference>
<organism evidence="2 3">
    <name type="scientific">Arthrobacter parietis</name>
    <dbReference type="NCBI Taxonomy" id="271434"/>
    <lineage>
        <taxon>Bacteria</taxon>
        <taxon>Bacillati</taxon>
        <taxon>Actinomycetota</taxon>
        <taxon>Actinomycetes</taxon>
        <taxon>Micrococcales</taxon>
        <taxon>Micrococcaceae</taxon>
        <taxon>Arthrobacter</taxon>
    </lineage>
</organism>
<sequence length="155" mass="15378">MDIRTVRSAALSCILCVGIGIGASGCGTGAAGSEPRAIRMAPAAQSPGTAVSTAPNPSDIGALTSSLKDSLSSLAAETDDPDAEALLAAFEAAGADQRSVEVSIDTTPTGLEVDAMTAAVPLGDTCVFGHIRDGSSTVTQLPVLASGRCFVGDQR</sequence>
<dbReference type="PROSITE" id="PS51257">
    <property type="entry name" value="PROKAR_LIPOPROTEIN"/>
    <property type="match status" value="1"/>
</dbReference>
<dbReference type="Pfam" id="PF22504">
    <property type="entry name" value="DUF6993"/>
    <property type="match status" value="1"/>
</dbReference>
<accession>A0ABN3AW73</accession>
<dbReference type="Proteomes" id="UP001500974">
    <property type="component" value="Unassembled WGS sequence"/>
</dbReference>
<gene>
    <name evidence="2" type="ORF">GCM10009784_19350</name>
</gene>